<dbReference type="PANTHER" id="PTHR42808:SF3">
    <property type="entry name" value="HYDROXYSTEROID DEHYDROGENASE-LIKE PROTEIN 2"/>
    <property type="match status" value="1"/>
</dbReference>
<comment type="similarity">
    <text evidence="1">Belongs to the short-chain dehydrogenases/reductases (SDR) family.</text>
</comment>
<keyword evidence="2" id="KW-0521">NADP</keyword>
<keyword evidence="6" id="KW-1185">Reference proteome</keyword>
<sequence length="96" mass="9959">MSDFLEQAAAELNNRVEGADIDGTAKFAITDVGAIMLDSNGARVGDEEADVTLNADADTFRSIFEGELNPTSAFMTGKLSVDGDMGLAMKLAAALA</sequence>
<dbReference type="Pfam" id="PF02036">
    <property type="entry name" value="SCP2"/>
    <property type="match status" value="1"/>
</dbReference>
<reference evidence="5 6" key="1">
    <citation type="journal article" date="2018" name="Int. J. Syst. Evol. Microbiol.">
        <title>Pseudooceanicola lipolyticus sp. nov., a marine alphaproteobacterium, reclassification of Oceanicola flagellatus as Pseudooceanicola flagellatus comb. nov. and emended description of the genus Pseudooceanicola.</title>
        <authorList>
            <person name="Huang M.-M."/>
            <person name="Guo L.-L."/>
            <person name="Wu Y.-H."/>
            <person name="Lai Q.-L."/>
            <person name="Shao Z.-Z."/>
            <person name="Wang C.-S."/>
            <person name="Wu M."/>
            <person name="Xu X.-W."/>
        </authorList>
    </citation>
    <scope>NUCLEOTIDE SEQUENCE [LARGE SCALE GENOMIC DNA]</scope>
    <source>
        <strain evidence="5 6">157</strain>
    </source>
</reference>
<evidence type="ECO:0000256" key="1">
    <source>
        <dbReference type="ARBA" id="ARBA00006484"/>
    </source>
</evidence>
<dbReference type="Gene3D" id="3.30.1050.10">
    <property type="entry name" value="SCP2 sterol-binding domain"/>
    <property type="match status" value="1"/>
</dbReference>
<evidence type="ECO:0000259" key="4">
    <source>
        <dbReference type="Pfam" id="PF02036"/>
    </source>
</evidence>
<organism evidence="5 6">
    <name type="scientific">Pseudooceanicola lipolyticus</name>
    <dbReference type="NCBI Taxonomy" id="2029104"/>
    <lineage>
        <taxon>Bacteria</taxon>
        <taxon>Pseudomonadati</taxon>
        <taxon>Pseudomonadota</taxon>
        <taxon>Alphaproteobacteria</taxon>
        <taxon>Rhodobacterales</taxon>
        <taxon>Paracoccaceae</taxon>
        <taxon>Pseudooceanicola</taxon>
    </lineage>
</organism>
<evidence type="ECO:0000313" key="6">
    <source>
        <dbReference type="Proteomes" id="UP000231553"/>
    </source>
</evidence>
<comment type="caution">
    <text evidence="5">The sequence shown here is derived from an EMBL/GenBank/DDBJ whole genome shotgun (WGS) entry which is preliminary data.</text>
</comment>
<dbReference type="PANTHER" id="PTHR42808">
    <property type="entry name" value="HYDROXYSTEROID DEHYDROGENASE-LIKE PROTEIN 2"/>
    <property type="match status" value="1"/>
</dbReference>
<gene>
    <name evidence="5" type="ORF">CVM52_16105</name>
</gene>
<dbReference type="Proteomes" id="UP000231553">
    <property type="component" value="Unassembled WGS sequence"/>
</dbReference>
<dbReference type="AlphaFoldDB" id="A0A2M8IYN2"/>
<accession>A0A2M8IYN2</accession>
<dbReference type="InterPro" id="IPR051935">
    <property type="entry name" value="HSDL2"/>
</dbReference>
<dbReference type="EMBL" id="PGTB01000079">
    <property type="protein sequence ID" value="PJE35645.1"/>
    <property type="molecule type" value="Genomic_DNA"/>
</dbReference>
<proteinExistence type="inferred from homology"/>
<dbReference type="SUPFAM" id="SSF55718">
    <property type="entry name" value="SCP-like"/>
    <property type="match status" value="1"/>
</dbReference>
<name>A0A2M8IYN2_9RHOB</name>
<evidence type="ECO:0000256" key="2">
    <source>
        <dbReference type="ARBA" id="ARBA00022857"/>
    </source>
</evidence>
<feature type="domain" description="SCP2" evidence="4">
    <location>
        <begin position="17"/>
        <end position="95"/>
    </location>
</feature>
<protein>
    <submittedName>
        <fullName evidence="5">Sterol carrier family protein</fullName>
    </submittedName>
</protein>
<dbReference type="OrthoDB" id="9809312at2"/>
<dbReference type="InterPro" id="IPR003033">
    <property type="entry name" value="SCP2_sterol-bd_dom"/>
</dbReference>
<dbReference type="RefSeq" id="WP_100163501.1">
    <property type="nucleotide sequence ID" value="NZ_PGTB01000079.1"/>
</dbReference>
<keyword evidence="3" id="KW-0560">Oxidoreductase</keyword>
<evidence type="ECO:0000256" key="3">
    <source>
        <dbReference type="ARBA" id="ARBA00023002"/>
    </source>
</evidence>
<dbReference type="InterPro" id="IPR036527">
    <property type="entry name" value="SCP2_sterol-bd_dom_sf"/>
</dbReference>
<evidence type="ECO:0000313" key="5">
    <source>
        <dbReference type="EMBL" id="PJE35645.1"/>
    </source>
</evidence>
<dbReference type="GO" id="GO:0016491">
    <property type="term" value="F:oxidoreductase activity"/>
    <property type="evidence" value="ECO:0007669"/>
    <property type="project" value="UniProtKB-KW"/>
</dbReference>